<keyword evidence="9" id="KW-0408">Iron</keyword>
<reference evidence="11" key="2">
    <citation type="submission" date="2023-05" db="EMBL/GenBank/DDBJ databases">
        <authorList>
            <consortium name="Lawrence Berkeley National Laboratory"/>
            <person name="Steindorff A."/>
            <person name="Hensen N."/>
            <person name="Bonometti L."/>
            <person name="Westerberg I."/>
            <person name="Brannstrom I.O."/>
            <person name="Guillou S."/>
            <person name="Cros-Aarteil S."/>
            <person name="Calhoun S."/>
            <person name="Haridas S."/>
            <person name="Kuo A."/>
            <person name="Mondo S."/>
            <person name="Pangilinan J."/>
            <person name="Riley R."/>
            <person name="Labutti K."/>
            <person name="Andreopoulos B."/>
            <person name="Lipzen A."/>
            <person name="Chen C."/>
            <person name="Yanf M."/>
            <person name="Daum C."/>
            <person name="Ng V."/>
            <person name="Clum A."/>
            <person name="Ohm R."/>
            <person name="Martin F."/>
            <person name="Silar P."/>
            <person name="Natvig D."/>
            <person name="Lalanne C."/>
            <person name="Gautier V."/>
            <person name="Ament-Velasquez S.L."/>
            <person name="Kruys A."/>
            <person name="Hutchinson M.I."/>
            <person name="Powell A.J."/>
            <person name="Barry K."/>
            <person name="Miller A.N."/>
            <person name="Grigoriev I.V."/>
            <person name="Debuchy R."/>
            <person name="Gladieux P."/>
            <person name="Thoren M.H."/>
            <person name="Johannesson H."/>
        </authorList>
    </citation>
    <scope>NUCLEOTIDE SEQUENCE</scope>
    <source>
        <strain evidence="11">CBS 508.74</strain>
    </source>
</reference>
<sequence length="355" mass="40646">MQRNLDTFAIPVDIRPNTIVQEDDGATVHWSDGHRSRYDMEFLTHYTNHNVRRDEDYVVKMRHLWGSEAATNPPTISYESVMKTDSGVASLTNTLMKWGFILVENTPYDDPDKTRQLLERIAFIRHTHYGGFYDFVPDLAMADTAYTNVALPAHTDTTYFTDPAGLQSFHLLSHQPAPGAGSGETASGGKSLLVDGFFAAHILAKRHPEYYHILSKVPIRWHASGNPGITITPEILFPVLEHRPNRTRPRGLFRIRWNNADRGVVSFINHKYSPAQWYEAARAWNDILKSEDVECWIQLEPGKVLIFDNWRVLHGRSAFSGVRRICGGYINRDDFISRWRNTNFPRQHVLNMVVG</sequence>
<dbReference type="InterPro" id="IPR042098">
    <property type="entry name" value="TauD-like_sf"/>
</dbReference>
<dbReference type="Proteomes" id="UP001302812">
    <property type="component" value="Unassembled WGS sequence"/>
</dbReference>
<evidence type="ECO:0000256" key="3">
    <source>
        <dbReference type="ARBA" id="ARBA00005022"/>
    </source>
</evidence>
<dbReference type="RefSeq" id="XP_064672113.1">
    <property type="nucleotide sequence ID" value="XM_064817500.1"/>
</dbReference>
<comment type="caution">
    <text evidence="11">The sequence shown here is derived from an EMBL/GenBank/DDBJ whole genome shotgun (WGS) entry which is preliminary data.</text>
</comment>
<keyword evidence="8" id="KW-0560">Oxidoreductase</keyword>
<dbReference type="Gene3D" id="3.30.2020.30">
    <property type="match status" value="1"/>
</dbReference>
<dbReference type="GeneID" id="89941625"/>
<dbReference type="InterPro" id="IPR050411">
    <property type="entry name" value="AlphaKG_dependent_hydroxylases"/>
</dbReference>
<dbReference type="NCBIfam" id="TIGR02410">
    <property type="entry name" value="carnitine_TMLD"/>
    <property type="match status" value="1"/>
</dbReference>
<dbReference type="Gene3D" id="3.60.130.10">
    <property type="entry name" value="Clavaminate synthase-like"/>
    <property type="match status" value="1"/>
</dbReference>
<evidence type="ECO:0000256" key="5">
    <source>
        <dbReference type="ARBA" id="ARBA00022723"/>
    </source>
</evidence>
<dbReference type="InterPro" id="IPR003819">
    <property type="entry name" value="TauD/TfdA-like"/>
</dbReference>
<evidence type="ECO:0000256" key="6">
    <source>
        <dbReference type="ARBA" id="ARBA00022873"/>
    </source>
</evidence>
<accession>A0AAN6THI6</accession>
<dbReference type="GO" id="GO:0045329">
    <property type="term" value="P:carnitine biosynthetic process"/>
    <property type="evidence" value="ECO:0007669"/>
    <property type="project" value="UniProtKB-KW"/>
</dbReference>
<evidence type="ECO:0000256" key="4">
    <source>
        <dbReference type="ARBA" id="ARBA00008654"/>
    </source>
</evidence>
<dbReference type="FunFam" id="3.60.130.10:FF:000001">
    <property type="entry name" value="Trimethyllysine dioxygenase, mitochondrial"/>
    <property type="match status" value="1"/>
</dbReference>
<dbReference type="InterPro" id="IPR012776">
    <property type="entry name" value="Trimethyllysine_dOase"/>
</dbReference>
<evidence type="ECO:0000256" key="2">
    <source>
        <dbReference type="ARBA" id="ARBA00001961"/>
    </source>
</evidence>
<dbReference type="PANTHER" id="PTHR10696">
    <property type="entry name" value="GAMMA-BUTYROBETAINE HYDROXYLASE-RELATED"/>
    <property type="match status" value="1"/>
</dbReference>
<keyword evidence="5" id="KW-0479">Metal-binding</keyword>
<dbReference type="PANTHER" id="PTHR10696:SF51">
    <property type="entry name" value="TRIMETHYLLYSINE DIOXYGENASE, MITOCHONDRIAL"/>
    <property type="match status" value="1"/>
</dbReference>
<evidence type="ECO:0000256" key="7">
    <source>
        <dbReference type="ARBA" id="ARBA00022964"/>
    </source>
</evidence>
<evidence type="ECO:0000256" key="1">
    <source>
        <dbReference type="ARBA" id="ARBA00001954"/>
    </source>
</evidence>
<evidence type="ECO:0000259" key="10">
    <source>
        <dbReference type="Pfam" id="PF02668"/>
    </source>
</evidence>
<keyword evidence="12" id="KW-1185">Reference proteome</keyword>
<keyword evidence="6" id="KW-0124">Carnitine biosynthesis</keyword>
<comment type="similarity">
    <text evidence="4">Belongs to the gamma-BBH/TMLD family.</text>
</comment>
<dbReference type="CDD" id="cd00250">
    <property type="entry name" value="CAS_like"/>
    <property type="match status" value="1"/>
</dbReference>
<evidence type="ECO:0000256" key="8">
    <source>
        <dbReference type="ARBA" id="ARBA00023002"/>
    </source>
</evidence>
<comment type="cofactor">
    <cofactor evidence="1">
        <name>Fe(2+)</name>
        <dbReference type="ChEBI" id="CHEBI:29033"/>
    </cofactor>
</comment>
<gene>
    <name evidence="11" type="ORF">N656DRAFT_796190</name>
</gene>
<dbReference type="Pfam" id="PF02668">
    <property type="entry name" value="TauD"/>
    <property type="match status" value="1"/>
</dbReference>
<dbReference type="GO" id="GO:0050353">
    <property type="term" value="F:trimethyllysine dioxygenase activity"/>
    <property type="evidence" value="ECO:0007669"/>
    <property type="project" value="InterPro"/>
</dbReference>
<dbReference type="EMBL" id="MU853336">
    <property type="protein sequence ID" value="KAK4114543.1"/>
    <property type="molecule type" value="Genomic_DNA"/>
</dbReference>
<dbReference type="AlphaFoldDB" id="A0AAN6THI6"/>
<dbReference type="GO" id="GO:0005739">
    <property type="term" value="C:mitochondrion"/>
    <property type="evidence" value="ECO:0007669"/>
    <property type="project" value="TreeGrafter"/>
</dbReference>
<protein>
    <submittedName>
        <fullName evidence="11">Trimethyllysine dioxygenase</fullName>
    </submittedName>
</protein>
<comment type="cofactor">
    <cofactor evidence="2">
        <name>L-ascorbate</name>
        <dbReference type="ChEBI" id="CHEBI:38290"/>
    </cofactor>
</comment>
<comment type="pathway">
    <text evidence="3">Amine and polyamine biosynthesis; carnitine biosynthesis.</text>
</comment>
<organism evidence="11 12">
    <name type="scientific">Canariomyces notabilis</name>
    <dbReference type="NCBI Taxonomy" id="2074819"/>
    <lineage>
        <taxon>Eukaryota</taxon>
        <taxon>Fungi</taxon>
        <taxon>Dikarya</taxon>
        <taxon>Ascomycota</taxon>
        <taxon>Pezizomycotina</taxon>
        <taxon>Sordariomycetes</taxon>
        <taxon>Sordariomycetidae</taxon>
        <taxon>Sordariales</taxon>
        <taxon>Chaetomiaceae</taxon>
        <taxon>Canariomyces</taxon>
    </lineage>
</organism>
<evidence type="ECO:0000313" key="12">
    <source>
        <dbReference type="Proteomes" id="UP001302812"/>
    </source>
</evidence>
<keyword evidence="7 11" id="KW-0223">Dioxygenase</keyword>
<dbReference type="SUPFAM" id="SSF51197">
    <property type="entry name" value="Clavaminate synthase-like"/>
    <property type="match status" value="1"/>
</dbReference>
<name>A0AAN6THI6_9PEZI</name>
<evidence type="ECO:0000313" key="11">
    <source>
        <dbReference type="EMBL" id="KAK4114543.1"/>
    </source>
</evidence>
<reference evidence="11" key="1">
    <citation type="journal article" date="2023" name="Mol. Phylogenet. Evol.">
        <title>Genome-scale phylogeny and comparative genomics of the fungal order Sordariales.</title>
        <authorList>
            <person name="Hensen N."/>
            <person name="Bonometti L."/>
            <person name="Westerberg I."/>
            <person name="Brannstrom I.O."/>
            <person name="Guillou S."/>
            <person name="Cros-Aarteil S."/>
            <person name="Calhoun S."/>
            <person name="Haridas S."/>
            <person name="Kuo A."/>
            <person name="Mondo S."/>
            <person name="Pangilinan J."/>
            <person name="Riley R."/>
            <person name="LaButti K."/>
            <person name="Andreopoulos B."/>
            <person name="Lipzen A."/>
            <person name="Chen C."/>
            <person name="Yan M."/>
            <person name="Daum C."/>
            <person name="Ng V."/>
            <person name="Clum A."/>
            <person name="Steindorff A."/>
            <person name="Ohm R.A."/>
            <person name="Martin F."/>
            <person name="Silar P."/>
            <person name="Natvig D.O."/>
            <person name="Lalanne C."/>
            <person name="Gautier V."/>
            <person name="Ament-Velasquez S.L."/>
            <person name="Kruys A."/>
            <person name="Hutchinson M.I."/>
            <person name="Powell A.J."/>
            <person name="Barry K."/>
            <person name="Miller A.N."/>
            <person name="Grigoriev I.V."/>
            <person name="Debuchy R."/>
            <person name="Gladieux P."/>
            <person name="Hiltunen Thoren M."/>
            <person name="Johannesson H."/>
        </authorList>
    </citation>
    <scope>NUCLEOTIDE SEQUENCE</scope>
    <source>
        <strain evidence="11">CBS 508.74</strain>
    </source>
</reference>
<dbReference type="InterPro" id="IPR038492">
    <property type="entry name" value="GBBH-like_N_sf"/>
</dbReference>
<feature type="domain" description="TauD/TfdA-like" evidence="10">
    <location>
        <begin position="68"/>
        <end position="328"/>
    </location>
</feature>
<proteinExistence type="inferred from homology"/>
<dbReference type="GO" id="GO:0005506">
    <property type="term" value="F:iron ion binding"/>
    <property type="evidence" value="ECO:0007669"/>
    <property type="project" value="InterPro"/>
</dbReference>
<evidence type="ECO:0000256" key="9">
    <source>
        <dbReference type="ARBA" id="ARBA00023004"/>
    </source>
</evidence>